<feature type="binding site" evidence="11">
    <location>
        <position position="41"/>
    </location>
    <ligand>
        <name>ADP-alpha-D-glucose</name>
        <dbReference type="ChEBI" id="CHEBI:57498"/>
    </ligand>
</feature>
<evidence type="ECO:0000256" key="4">
    <source>
        <dbReference type="ARBA" id="ARBA00010281"/>
    </source>
</evidence>
<evidence type="ECO:0000256" key="10">
    <source>
        <dbReference type="ARBA" id="ARBA00031722"/>
    </source>
</evidence>
<dbReference type="InterPro" id="IPR011835">
    <property type="entry name" value="GS/SS"/>
</dbReference>
<dbReference type="PANTHER" id="PTHR46083">
    <property type="match status" value="1"/>
</dbReference>
<dbReference type="InterPro" id="IPR001296">
    <property type="entry name" value="Glyco_trans_1"/>
</dbReference>
<feature type="domain" description="Glycosyl transferase family 1" evidence="12">
    <location>
        <begin position="321"/>
        <end position="484"/>
    </location>
</feature>
<comment type="similarity">
    <text evidence="4 11">Belongs to the glycosyltransferase 1 family. Bacterial/plant glycogen synthase subfamily.</text>
</comment>
<dbReference type="NCBIfam" id="TIGR02095">
    <property type="entry name" value="glgA"/>
    <property type="match status" value="1"/>
</dbReference>
<evidence type="ECO:0000313" key="15">
    <source>
        <dbReference type="Proteomes" id="UP000274556"/>
    </source>
</evidence>
<organism evidence="14 15">
    <name type="scientific">Thiocapsa rosea</name>
    <dbReference type="NCBI Taxonomy" id="69360"/>
    <lineage>
        <taxon>Bacteria</taxon>
        <taxon>Pseudomonadati</taxon>
        <taxon>Pseudomonadota</taxon>
        <taxon>Gammaproteobacteria</taxon>
        <taxon>Chromatiales</taxon>
        <taxon>Chromatiaceae</taxon>
        <taxon>Thiocapsa</taxon>
    </lineage>
</organism>
<keyword evidence="8 11" id="KW-0808">Transferase</keyword>
<evidence type="ECO:0000256" key="7">
    <source>
        <dbReference type="ARBA" id="ARBA00022676"/>
    </source>
</evidence>
<evidence type="ECO:0000259" key="12">
    <source>
        <dbReference type="Pfam" id="PF00534"/>
    </source>
</evidence>
<evidence type="ECO:0000256" key="3">
    <source>
        <dbReference type="ARBA" id="ARBA00004964"/>
    </source>
</evidence>
<comment type="caution">
    <text evidence="14">The sequence shown here is derived from an EMBL/GenBank/DDBJ whole genome shotgun (WGS) entry which is preliminary data.</text>
</comment>
<evidence type="ECO:0000256" key="8">
    <source>
        <dbReference type="ARBA" id="ARBA00022679"/>
    </source>
</evidence>
<evidence type="ECO:0000256" key="5">
    <source>
        <dbReference type="ARBA" id="ARBA00012588"/>
    </source>
</evidence>
<evidence type="ECO:0000256" key="2">
    <source>
        <dbReference type="ARBA" id="ARBA00002764"/>
    </source>
</evidence>
<dbReference type="GO" id="GO:0009011">
    <property type="term" value="F:alpha-1,4-glucan glucosyltransferase (ADP-glucose donor) activity"/>
    <property type="evidence" value="ECO:0007669"/>
    <property type="project" value="UniProtKB-UniRule"/>
</dbReference>
<comment type="pathway">
    <text evidence="3 11">Glycan biosynthesis; glycogen biosynthesis.</text>
</comment>
<evidence type="ECO:0000259" key="13">
    <source>
        <dbReference type="Pfam" id="PF08323"/>
    </source>
</evidence>
<dbReference type="PANTHER" id="PTHR46083:SF1">
    <property type="entry name" value="GLYCOGEN SYNTHASE 2-RELATED"/>
    <property type="match status" value="1"/>
</dbReference>
<reference evidence="14 15" key="1">
    <citation type="submission" date="2018-10" db="EMBL/GenBank/DDBJ databases">
        <title>Genomic Encyclopedia of Archaeal and Bacterial Type Strains, Phase II (KMG-II): from individual species to whole genera.</title>
        <authorList>
            <person name="Goeker M."/>
        </authorList>
    </citation>
    <scope>NUCLEOTIDE SEQUENCE [LARGE SCALE GENOMIC DNA]</scope>
    <source>
        <strain evidence="14 15">DSM 235</strain>
    </source>
</reference>
<feature type="domain" description="Starch synthase catalytic" evidence="13">
    <location>
        <begin position="29"/>
        <end position="268"/>
    </location>
</feature>
<dbReference type="Pfam" id="PF08323">
    <property type="entry name" value="Glyco_transf_5"/>
    <property type="match status" value="1"/>
</dbReference>
<name>A0A495VEC7_9GAMM</name>
<keyword evidence="9 11" id="KW-0320">Glycogen biosynthesis</keyword>
<proteinExistence type="inferred from homology"/>
<keyword evidence="15" id="KW-1185">Reference proteome</keyword>
<dbReference type="EC" id="2.4.1.21" evidence="5 11"/>
<keyword evidence="7 11" id="KW-0328">Glycosyltransferase</keyword>
<dbReference type="Pfam" id="PF00534">
    <property type="entry name" value="Glycos_transf_1"/>
    <property type="match status" value="1"/>
</dbReference>
<evidence type="ECO:0000256" key="1">
    <source>
        <dbReference type="ARBA" id="ARBA00001478"/>
    </source>
</evidence>
<dbReference type="HAMAP" id="MF_00484">
    <property type="entry name" value="Glycogen_synth"/>
    <property type="match status" value="1"/>
</dbReference>
<accession>A0A495VEC7</accession>
<evidence type="ECO:0000256" key="6">
    <source>
        <dbReference type="ARBA" id="ARBA00019935"/>
    </source>
</evidence>
<dbReference type="SUPFAM" id="SSF53756">
    <property type="entry name" value="UDP-Glycosyltransferase/glycogen phosphorylase"/>
    <property type="match status" value="1"/>
</dbReference>
<evidence type="ECO:0000256" key="11">
    <source>
        <dbReference type="HAMAP-Rule" id="MF_00484"/>
    </source>
</evidence>
<evidence type="ECO:0000313" key="14">
    <source>
        <dbReference type="EMBL" id="RKT47689.1"/>
    </source>
</evidence>
<gene>
    <name evidence="11" type="primary">glgA</name>
    <name evidence="14" type="ORF">BDD21_5293</name>
</gene>
<dbReference type="Proteomes" id="UP000274556">
    <property type="component" value="Unassembled WGS sequence"/>
</dbReference>
<dbReference type="InterPro" id="IPR013534">
    <property type="entry name" value="Starch_synth_cat_dom"/>
</dbReference>
<dbReference type="Gene3D" id="3.40.50.2000">
    <property type="entry name" value="Glycogen Phosphorylase B"/>
    <property type="match status" value="2"/>
</dbReference>
<comment type="function">
    <text evidence="2 11">Synthesizes alpha-1,4-glucan chains using ADP-glucose.</text>
</comment>
<dbReference type="EMBL" id="RBXL01000001">
    <property type="protein sequence ID" value="RKT47689.1"/>
    <property type="molecule type" value="Genomic_DNA"/>
</dbReference>
<protein>
    <recommendedName>
        <fullName evidence="6 11">Glycogen synthase</fullName>
        <ecNumber evidence="5 11">2.4.1.21</ecNumber>
    </recommendedName>
    <alternativeName>
        <fullName evidence="10 11">Starch [bacterial glycogen] synthase</fullName>
    </alternativeName>
</protein>
<dbReference type="GO" id="GO:0005978">
    <property type="term" value="P:glycogen biosynthetic process"/>
    <property type="evidence" value="ECO:0007669"/>
    <property type="project" value="UniProtKB-UniRule"/>
</dbReference>
<dbReference type="AlphaFoldDB" id="A0A495VEC7"/>
<dbReference type="CDD" id="cd03791">
    <property type="entry name" value="GT5_Glycogen_synthase_DULL1-like"/>
    <property type="match status" value="1"/>
</dbReference>
<dbReference type="GO" id="GO:0004373">
    <property type="term" value="F:alpha-1,4-glucan glucosyltransferase (UDP-glucose donor) activity"/>
    <property type="evidence" value="ECO:0007669"/>
    <property type="project" value="InterPro"/>
</dbReference>
<evidence type="ECO:0000256" key="9">
    <source>
        <dbReference type="ARBA" id="ARBA00023056"/>
    </source>
</evidence>
<dbReference type="NCBIfam" id="NF001905">
    <property type="entry name" value="PRK00654.2-4"/>
    <property type="match status" value="1"/>
</dbReference>
<dbReference type="UniPathway" id="UPA00164"/>
<sequence>MRGDAARGQVEGFGVPANKKPIGNSGMYIAMVSAECAPIAKAGGLGDVVHGLSRELLALGQEVEVFLPGYDSLRHDRIDGRREVFRELRVPYFDQWIECRVDSGEVDGITCFFIEPDSPHRFFRRGRIYGEADDADRFAFFCRAVLEFMLISGRRPDVIHCHDWQTALVPVLLFEMYQRLGLTDVRVCYSLHNLGYQGVVGEAILRQVGLDPARLMTPDRLQDPANPRAVNLMKGGIVFSNFVNTVSPRYAWEIQNTEQGMGLQGVLQTHDGKFGGVLNGIDDAFWNPATDRHIPEPFDADRLDGKETNRRALRAYLGLVQDDKPIVAVVSRLDYQKGVHLLRFGIAHACALDCQLALLGAALDPVVAEQFRRLQEDTEGHADCRLVLAYDEELSHLIYAGADMILIPSIYEPCGLTQMIAMKYGVVPIARRVGGLADTVFDANYSDRPFEERNGYLFDDLTESALAAAMERAIDLWRNHPEYFRQLQINGMRVDRSWGRPARQYLDIYGHIRVH</sequence>
<comment type="catalytic activity">
    <reaction evidence="1 11">
        <text>[(1-&gt;4)-alpha-D-glucosyl](n) + ADP-alpha-D-glucose = [(1-&gt;4)-alpha-D-glucosyl](n+1) + ADP + H(+)</text>
        <dbReference type="Rhea" id="RHEA:18189"/>
        <dbReference type="Rhea" id="RHEA-COMP:9584"/>
        <dbReference type="Rhea" id="RHEA-COMP:9587"/>
        <dbReference type="ChEBI" id="CHEBI:15378"/>
        <dbReference type="ChEBI" id="CHEBI:15444"/>
        <dbReference type="ChEBI" id="CHEBI:57498"/>
        <dbReference type="ChEBI" id="CHEBI:456216"/>
        <dbReference type="EC" id="2.4.1.21"/>
    </reaction>
</comment>